<dbReference type="PANTHER" id="PTHR34390">
    <property type="entry name" value="UPF0442 PROTEIN YJJB-RELATED"/>
    <property type="match status" value="1"/>
</dbReference>
<evidence type="ECO:0000313" key="12">
    <source>
        <dbReference type="Proteomes" id="UP000242243"/>
    </source>
</evidence>
<keyword evidence="2" id="KW-1003">Cell membrane</keyword>
<dbReference type="EMBL" id="FOXC01000012">
    <property type="protein sequence ID" value="SFP28200.1"/>
    <property type="molecule type" value="Genomic_DNA"/>
</dbReference>
<sequence length="159" mass="17577">MLMLAEQLVASFFAAAGFAIIFNVPRQVLFQCGTVGAVGWFLYRLLVLNTVDEVVATLAAAAVVAVISQIFAKWFRTPIIIFNVSGIIPLVPGGLAYDAMRHFVENNYEVAIPNAARVVMLSGAIALGLVFSEIINQMIRNGKWKRYHNKYDRKGLERS</sequence>
<protein>
    <submittedName>
        <fullName evidence="10 11">Membrane protein</fullName>
    </submittedName>
</protein>
<reference evidence="10 13" key="2">
    <citation type="submission" date="2019-07" db="EMBL/GenBank/DDBJ databases">
        <title>Whole genome shotgun sequence of Halolactibacillus halophilus NBRC 100868.</title>
        <authorList>
            <person name="Hosoyama A."/>
            <person name="Uohara A."/>
            <person name="Ohji S."/>
            <person name="Ichikawa N."/>
        </authorList>
    </citation>
    <scope>NUCLEOTIDE SEQUENCE [LARGE SCALE GENOMIC DNA]</scope>
    <source>
        <strain evidence="10 13">NBRC 100868</strain>
    </source>
</reference>
<evidence type="ECO:0000256" key="6">
    <source>
        <dbReference type="ARBA" id="ARBA00023136"/>
    </source>
</evidence>
<dbReference type="AlphaFoldDB" id="A0A1I5P2X0"/>
<dbReference type="PANTHER" id="PTHR34390:SF1">
    <property type="entry name" value="SUCCINATE TRANSPORTER SUBUNIT YJJB-RELATED"/>
    <property type="match status" value="1"/>
</dbReference>
<keyword evidence="4 8" id="KW-0812">Transmembrane</keyword>
<evidence type="ECO:0000256" key="3">
    <source>
        <dbReference type="ARBA" id="ARBA00022519"/>
    </source>
</evidence>
<dbReference type="Proteomes" id="UP000242243">
    <property type="component" value="Unassembled WGS sequence"/>
</dbReference>
<comment type="similarity">
    <text evidence="7">Belongs to the ThrE exporter (TC 2.A.79) family.</text>
</comment>
<keyword evidence="5 8" id="KW-1133">Transmembrane helix</keyword>
<evidence type="ECO:0000313" key="10">
    <source>
        <dbReference type="EMBL" id="GEM01521.1"/>
    </source>
</evidence>
<accession>A0A1I5P2X0</accession>
<evidence type="ECO:0000256" key="1">
    <source>
        <dbReference type="ARBA" id="ARBA00004651"/>
    </source>
</evidence>
<keyword evidence="6 8" id="KW-0472">Membrane</keyword>
<evidence type="ECO:0000259" key="9">
    <source>
        <dbReference type="Pfam" id="PF12821"/>
    </source>
</evidence>
<dbReference type="Proteomes" id="UP000321547">
    <property type="component" value="Unassembled WGS sequence"/>
</dbReference>
<feature type="transmembrane region" description="Helical" evidence="8">
    <location>
        <begin position="79"/>
        <end position="97"/>
    </location>
</feature>
<feature type="transmembrane region" description="Helical" evidence="8">
    <location>
        <begin position="117"/>
        <end position="136"/>
    </location>
</feature>
<keyword evidence="3" id="KW-0997">Cell inner membrane</keyword>
<dbReference type="InterPro" id="IPR024528">
    <property type="entry name" value="ThrE_2"/>
</dbReference>
<gene>
    <name evidence="10" type="ORF">HHA03_10530</name>
    <name evidence="11" type="ORF">SAMN05421839_11243</name>
</gene>
<dbReference type="InterPro" id="IPR050539">
    <property type="entry name" value="ThrE_Dicarb/AminoAcid_Exp"/>
</dbReference>
<feature type="transmembrane region" description="Helical" evidence="8">
    <location>
        <begin position="54"/>
        <end position="72"/>
    </location>
</feature>
<evidence type="ECO:0000256" key="4">
    <source>
        <dbReference type="ARBA" id="ARBA00022692"/>
    </source>
</evidence>
<evidence type="ECO:0000313" key="11">
    <source>
        <dbReference type="EMBL" id="SFP28200.1"/>
    </source>
</evidence>
<evidence type="ECO:0000256" key="7">
    <source>
        <dbReference type="ARBA" id="ARBA00034125"/>
    </source>
</evidence>
<evidence type="ECO:0000256" key="8">
    <source>
        <dbReference type="SAM" id="Phobius"/>
    </source>
</evidence>
<dbReference type="STRING" id="306540.SAMN05421839_11243"/>
<reference evidence="11 12" key="1">
    <citation type="submission" date="2016-10" db="EMBL/GenBank/DDBJ databases">
        <authorList>
            <person name="de Groot N.N."/>
        </authorList>
    </citation>
    <scope>NUCLEOTIDE SEQUENCE [LARGE SCALE GENOMIC DNA]</scope>
    <source>
        <strain evidence="11 12">DSM 17073</strain>
    </source>
</reference>
<comment type="subcellular location">
    <subcellularLocation>
        <location evidence="1">Cell membrane</location>
        <topology evidence="1">Multi-pass membrane protein</topology>
    </subcellularLocation>
</comment>
<feature type="domain" description="Threonine/Serine exporter ThrE" evidence="9">
    <location>
        <begin position="7"/>
        <end position="135"/>
    </location>
</feature>
<organism evidence="11 12">
    <name type="scientific">Halolactibacillus halophilus</name>
    <dbReference type="NCBI Taxonomy" id="306540"/>
    <lineage>
        <taxon>Bacteria</taxon>
        <taxon>Bacillati</taxon>
        <taxon>Bacillota</taxon>
        <taxon>Bacilli</taxon>
        <taxon>Bacillales</taxon>
        <taxon>Bacillaceae</taxon>
        <taxon>Halolactibacillus</taxon>
    </lineage>
</organism>
<dbReference type="EMBL" id="BJWI01000011">
    <property type="protein sequence ID" value="GEM01521.1"/>
    <property type="molecule type" value="Genomic_DNA"/>
</dbReference>
<dbReference type="Pfam" id="PF12821">
    <property type="entry name" value="ThrE_2"/>
    <property type="match status" value="1"/>
</dbReference>
<dbReference type="GO" id="GO:0005886">
    <property type="term" value="C:plasma membrane"/>
    <property type="evidence" value="ECO:0007669"/>
    <property type="project" value="UniProtKB-SubCell"/>
</dbReference>
<evidence type="ECO:0000313" key="13">
    <source>
        <dbReference type="Proteomes" id="UP000321547"/>
    </source>
</evidence>
<evidence type="ECO:0000256" key="2">
    <source>
        <dbReference type="ARBA" id="ARBA00022475"/>
    </source>
</evidence>
<dbReference type="GO" id="GO:0015744">
    <property type="term" value="P:succinate transport"/>
    <property type="evidence" value="ECO:0007669"/>
    <property type="project" value="TreeGrafter"/>
</dbReference>
<name>A0A1I5P2X0_9BACI</name>
<proteinExistence type="inferred from homology"/>
<evidence type="ECO:0000256" key="5">
    <source>
        <dbReference type="ARBA" id="ARBA00022989"/>
    </source>
</evidence>
<keyword evidence="13" id="KW-1185">Reference proteome</keyword>